<dbReference type="GO" id="GO:0016874">
    <property type="term" value="F:ligase activity"/>
    <property type="evidence" value="ECO:0007669"/>
    <property type="project" value="UniProtKB-KW"/>
</dbReference>
<accession>A0A520KWY7</accession>
<keyword evidence="1" id="KW-0436">Ligase</keyword>
<keyword evidence="4" id="KW-0173">Coenzyme A biosynthesis</keyword>
<protein>
    <submittedName>
        <fullName evidence="5">Phosphopantothenate/pantothenate synthetase</fullName>
    </submittedName>
</protein>
<dbReference type="GO" id="GO:0015937">
    <property type="term" value="P:coenzyme A biosynthetic process"/>
    <property type="evidence" value="ECO:0007669"/>
    <property type="project" value="UniProtKB-KW"/>
</dbReference>
<evidence type="ECO:0000256" key="1">
    <source>
        <dbReference type="ARBA" id="ARBA00022598"/>
    </source>
</evidence>
<evidence type="ECO:0000256" key="4">
    <source>
        <dbReference type="ARBA" id="ARBA00022993"/>
    </source>
</evidence>
<keyword evidence="2" id="KW-0547">Nucleotide-binding</keyword>
<dbReference type="InterPro" id="IPR038138">
    <property type="entry name" value="PPS/PS_sf"/>
</dbReference>
<evidence type="ECO:0000313" key="5">
    <source>
        <dbReference type="EMBL" id="RZN69966.1"/>
    </source>
</evidence>
<dbReference type="PANTHER" id="PTHR40695">
    <property type="entry name" value="4-PHOSPHOPANTOATE--BETA-ALANINE LIGASE"/>
    <property type="match status" value="1"/>
</dbReference>
<gene>
    <name evidence="5" type="ORF">EF807_03955</name>
</gene>
<evidence type="ECO:0000313" key="6">
    <source>
        <dbReference type="Proteomes" id="UP000320766"/>
    </source>
</evidence>
<comment type="caution">
    <text evidence="5">The sequence shown here is derived from an EMBL/GenBank/DDBJ whole genome shotgun (WGS) entry which is preliminary data.</text>
</comment>
<dbReference type="GO" id="GO:0005524">
    <property type="term" value="F:ATP binding"/>
    <property type="evidence" value="ECO:0007669"/>
    <property type="project" value="UniProtKB-KW"/>
</dbReference>
<dbReference type="AlphaFoldDB" id="A0A520KWY7"/>
<organism evidence="5 6">
    <name type="scientific">Candidatus Methanolliviera hydrocarbonicum</name>
    <dbReference type="NCBI Taxonomy" id="2491085"/>
    <lineage>
        <taxon>Archaea</taxon>
        <taxon>Methanobacteriati</taxon>
        <taxon>Methanobacteriota</taxon>
        <taxon>Candidatus Methanoliparia</taxon>
        <taxon>Candidatus Methanoliparales</taxon>
        <taxon>Candidatus Methanollivieraceae</taxon>
        <taxon>Candidatus Methanolliviera</taxon>
    </lineage>
</organism>
<keyword evidence="3" id="KW-0067">ATP-binding</keyword>
<dbReference type="EMBL" id="RXIL01000064">
    <property type="protein sequence ID" value="RZN69966.1"/>
    <property type="molecule type" value="Genomic_DNA"/>
</dbReference>
<proteinExistence type="predicted"/>
<dbReference type="Gene3D" id="3.40.50.12640">
    <property type="entry name" value="Phosphopantoate/pantothenate synthetase"/>
    <property type="match status" value="1"/>
</dbReference>
<dbReference type="Pfam" id="PF02006">
    <property type="entry name" value="PPS_PS"/>
    <property type="match status" value="1"/>
</dbReference>
<sequence length="257" mass="28508">MNTKINTREYTKEKIIEGVKLGITGVNGLMAEGRGEAFGLLMGKDISPPTMTSIKAAVASLILSKHPVISVNGNTAAIVPKDLVLLSKELNVPLEVNLFYRTEERVGRVVEHLKKNGALVVLGERKKSIRLAEIDHARGIVDERGIYGADTVLLALEDGDRTKKLKDMGKTTIAIELNPFSRTARDASITIIDNVVSVILEMVRCARVMKRTKRGELERLVEGFKNEETLLDQRRIMAKNMRDLITFNLTPGKEFLS</sequence>
<dbReference type="NCBIfam" id="NF010324">
    <property type="entry name" value="PRK13761.1"/>
    <property type="match status" value="1"/>
</dbReference>
<reference evidence="5 6" key="1">
    <citation type="journal article" date="2019" name="Nat. Microbiol.">
        <title>Wide diversity of methane and short-chain alkane metabolisms in uncultured archaea.</title>
        <authorList>
            <person name="Borrel G."/>
            <person name="Adam P.S."/>
            <person name="McKay L.J."/>
            <person name="Chen L.X."/>
            <person name="Sierra-Garcia I.N."/>
            <person name="Sieber C.M."/>
            <person name="Letourneur Q."/>
            <person name="Ghozlane A."/>
            <person name="Andersen G.L."/>
            <person name="Li W.J."/>
            <person name="Hallam S.J."/>
            <person name="Muyzer G."/>
            <person name="de Oliveira V.M."/>
            <person name="Inskeep W.P."/>
            <person name="Banfield J.F."/>
            <person name="Gribaldo S."/>
        </authorList>
    </citation>
    <scope>NUCLEOTIDE SEQUENCE [LARGE SCALE GENOMIC DNA]</scope>
    <source>
        <strain evidence="5">NM1b</strain>
    </source>
</reference>
<dbReference type="InterPro" id="IPR002855">
    <property type="entry name" value="PPS/PS"/>
</dbReference>
<dbReference type="PANTHER" id="PTHR40695:SF1">
    <property type="entry name" value="4-PHOSPHOPANTOATE--BETA-ALANINE LIGASE"/>
    <property type="match status" value="1"/>
</dbReference>
<dbReference type="Proteomes" id="UP000320766">
    <property type="component" value="Unassembled WGS sequence"/>
</dbReference>
<evidence type="ECO:0000256" key="3">
    <source>
        <dbReference type="ARBA" id="ARBA00022840"/>
    </source>
</evidence>
<evidence type="ECO:0000256" key="2">
    <source>
        <dbReference type="ARBA" id="ARBA00022741"/>
    </source>
</evidence>
<name>A0A520KWY7_9EURY</name>